<dbReference type="Proteomes" id="UP000007796">
    <property type="component" value="Unassembled WGS sequence"/>
</dbReference>
<dbReference type="OrthoDB" id="2838513at2759"/>
<organism evidence="2">
    <name type="scientific">Grosmannia clavigera (strain kw1407 / UAMH 11150)</name>
    <name type="common">Blue stain fungus</name>
    <name type="synonym">Graphiocladiella clavigera</name>
    <dbReference type="NCBI Taxonomy" id="655863"/>
    <lineage>
        <taxon>Eukaryota</taxon>
        <taxon>Fungi</taxon>
        <taxon>Dikarya</taxon>
        <taxon>Ascomycota</taxon>
        <taxon>Pezizomycotina</taxon>
        <taxon>Sordariomycetes</taxon>
        <taxon>Sordariomycetidae</taxon>
        <taxon>Ophiostomatales</taxon>
        <taxon>Ophiostomataceae</taxon>
        <taxon>Leptographium</taxon>
    </lineage>
</organism>
<proteinExistence type="predicted"/>
<keyword evidence="2" id="KW-1185">Reference proteome</keyword>
<name>F0X9Q6_GROCL</name>
<gene>
    <name evidence="1" type="ORF">CMQ_3371</name>
</gene>
<dbReference type="HOGENOM" id="CLU_2320641_0_0_1"/>
<dbReference type="RefSeq" id="XP_014174784.1">
    <property type="nucleotide sequence ID" value="XM_014319309.1"/>
</dbReference>
<dbReference type="InParanoid" id="F0X9Q6"/>
<reference evidence="1 2" key="1">
    <citation type="journal article" date="2011" name="Proc. Natl. Acad. Sci. U.S.A.">
        <title>Genome and transcriptome analyses of the mountain pine beetle-fungal symbiont Grosmannia clavigera, a lodgepole pine pathogen.</title>
        <authorList>
            <person name="DiGuistini S."/>
            <person name="Wang Y."/>
            <person name="Liao N.Y."/>
            <person name="Taylor G."/>
            <person name="Tanguay P."/>
            <person name="Feau N."/>
            <person name="Henrissat B."/>
            <person name="Chan S.K."/>
            <person name="Hesse-Orce U."/>
            <person name="Alamouti S.M."/>
            <person name="Tsui C.K.M."/>
            <person name="Docking R.T."/>
            <person name="Levasseur A."/>
            <person name="Haridas S."/>
            <person name="Robertson G."/>
            <person name="Birol I."/>
            <person name="Holt R.A."/>
            <person name="Marra M.A."/>
            <person name="Hamelin R.C."/>
            <person name="Hirst M."/>
            <person name="Jones S.J.M."/>
            <person name="Bohlmann J."/>
            <person name="Breuil C."/>
        </authorList>
    </citation>
    <scope>NUCLEOTIDE SEQUENCE [LARGE SCALE GENOMIC DNA]</scope>
    <source>
        <strain evidence="2">kw1407 / UAMH 11150</strain>
    </source>
</reference>
<sequence>MASQNSDESFQLYDLRVEVVCPPGRRIMCGAKDGDYFMLQGEMLYLPPNQGFSIYSLELLQETIGSRPRLWLLVQMHTALHSFELYDKASGRLAILRRR</sequence>
<dbReference type="eggNOG" id="ENOG502S1E4">
    <property type="taxonomic scope" value="Eukaryota"/>
</dbReference>
<dbReference type="AlphaFoldDB" id="F0X9Q6"/>
<dbReference type="EMBL" id="GL629735">
    <property type="protein sequence ID" value="EFX05302.1"/>
    <property type="molecule type" value="Genomic_DNA"/>
</dbReference>
<protein>
    <submittedName>
        <fullName evidence="1">Uncharacterized protein</fullName>
    </submittedName>
</protein>
<evidence type="ECO:0000313" key="1">
    <source>
        <dbReference type="EMBL" id="EFX05302.1"/>
    </source>
</evidence>
<evidence type="ECO:0000313" key="2">
    <source>
        <dbReference type="Proteomes" id="UP000007796"/>
    </source>
</evidence>
<dbReference type="GeneID" id="25976464"/>
<accession>F0X9Q6</accession>